<reference evidence="3" key="1">
    <citation type="journal article" date="2014" name="PLoS ONE">
        <title>Transcriptome-Based Identification of ABC Transporters in the Western Tarnished Plant Bug Lygus hesperus.</title>
        <authorList>
            <person name="Hull J.J."/>
            <person name="Chaney K."/>
            <person name="Geib S.M."/>
            <person name="Fabrick J.A."/>
            <person name="Brent C.S."/>
            <person name="Walsh D."/>
            <person name="Lavine L.C."/>
        </authorList>
    </citation>
    <scope>NUCLEOTIDE SEQUENCE</scope>
</reference>
<feature type="compositionally biased region" description="Polar residues" evidence="1">
    <location>
        <begin position="129"/>
        <end position="145"/>
    </location>
</feature>
<proteinExistence type="predicted"/>
<reference evidence="3" key="2">
    <citation type="submission" date="2014-07" db="EMBL/GenBank/DDBJ databases">
        <authorList>
            <person name="Hull J."/>
        </authorList>
    </citation>
    <scope>NUCLEOTIDE SEQUENCE</scope>
</reference>
<feature type="non-terminal residue" evidence="3">
    <location>
        <position position="275"/>
    </location>
</feature>
<keyword evidence="2" id="KW-0732">Signal</keyword>
<dbReference type="AlphaFoldDB" id="A0A0A9Z1T9"/>
<protein>
    <submittedName>
        <fullName evidence="3">60 kDa chaperonin</fullName>
    </submittedName>
</protein>
<organism evidence="3">
    <name type="scientific">Lygus hesperus</name>
    <name type="common">Western plant bug</name>
    <dbReference type="NCBI Taxonomy" id="30085"/>
    <lineage>
        <taxon>Eukaryota</taxon>
        <taxon>Metazoa</taxon>
        <taxon>Ecdysozoa</taxon>
        <taxon>Arthropoda</taxon>
        <taxon>Hexapoda</taxon>
        <taxon>Insecta</taxon>
        <taxon>Pterygota</taxon>
        <taxon>Neoptera</taxon>
        <taxon>Paraneoptera</taxon>
        <taxon>Hemiptera</taxon>
        <taxon>Heteroptera</taxon>
        <taxon>Panheteroptera</taxon>
        <taxon>Cimicomorpha</taxon>
        <taxon>Miridae</taxon>
        <taxon>Mirini</taxon>
        <taxon>Lygus</taxon>
    </lineage>
</organism>
<evidence type="ECO:0000256" key="1">
    <source>
        <dbReference type="SAM" id="MobiDB-lite"/>
    </source>
</evidence>
<accession>A0A0A9Z1T9</accession>
<evidence type="ECO:0000313" key="3">
    <source>
        <dbReference type="EMBL" id="JAG37841.1"/>
    </source>
</evidence>
<sequence>MLSVVVCSILMYQVAKSVIIPDRQDGPSQTLVCFVCSTDKIKSCNDPITQKSLVHLPLYTCSKYTDKNHTPMGKRVKMNSYHPRRVLGPPITLDPSSTAITSEGPHSAIEQTEENPTFSNQSSDEDTEITPTSTPVQTTNATEQNVTNYNITDEPHMRSLQTAQEYTANENLINNPEVETLTESEIDLDHYQNSPIERKKYFRYYCYKVEGQENGTNVIKRGCTPLSSSKTKACELIKLLNTSCTTCMSNLCNDAPRGVIDVLKAYVLIMAIIKL</sequence>
<evidence type="ECO:0000256" key="2">
    <source>
        <dbReference type="SAM" id="SignalP"/>
    </source>
</evidence>
<name>A0A0A9Z1T9_LYGHE</name>
<feature type="region of interest" description="Disordered" evidence="1">
    <location>
        <begin position="85"/>
        <end position="145"/>
    </location>
</feature>
<feature type="chain" id="PRO_5002053817" evidence="2">
    <location>
        <begin position="18"/>
        <end position="275"/>
    </location>
</feature>
<gene>
    <name evidence="3" type="primary">groL_2</name>
    <name evidence="3" type="ORF">CM83_99687</name>
</gene>
<dbReference type="EMBL" id="GBHO01005763">
    <property type="protein sequence ID" value="JAG37841.1"/>
    <property type="molecule type" value="Transcribed_RNA"/>
</dbReference>
<feature type="signal peptide" evidence="2">
    <location>
        <begin position="1"/>
        <end position="17"/>
    </location>
</feature>